<evidence type="ECO:0000313" key="1">
    <source>
        <dbReference type="EMBL" id="OGY89285.1"/>
    </source>
</evidence>
<organism evidence="1 2">
    <name type="scientific">Candidatus Komeilibacteria bacterium RIFCSPLOWO2_01_FULL_45_10</name>
    <dbReference type="NCBI Taxonomy" id="1798550"/>
    <lineage>
        <taxon>Bacteria</taxon>
        <taxon>Candidatus Komeiliibacteriota</taxon>
    </lineage>
</organism>
<comment type="caution">
    <text evidence="1">The sequence shown here is derived from an EMBL/GenBank/DDBJ whole genome shotgun (WGS) entry which is preliminary data.</text>
</comment>
<protein>
    <submittedName>
        <fullName evidence="1">Uncharacterized protein</fullName>
    </submittedName>
</protein>
<sequence>MRKKLIKIDGLISVIPGLGGVEPANNGRGTILNLVRRLDQESVNELSQALIGLRQSSLDVGLDLTVNDLRRAIAAMMEIQRDNRRNHFIAPLLPPIYKGVSFNPETFQRGQRSEWLVILDFFSLLRQSVAVQSQTELPSQAAILDAGLYWVVNLLGRDGIRLTESKPDAAANQMINLLIGSCAQENLQKVIQTNQVRNAYLRVIASQFPANNTPPVFSLMDVWQDPEFSGFLTKAIELFCVYSQGNWQVQHAVHYERYMTYSPWVTPLVAAEQALLCSKSGFRANLAPTTEAAWNHILDKMCGRLGLKKYIIWMYVRRLGARLPYGAMPCFADDQQTIAVKLGRSSVDDNLGGLIIGLIRPFMGDHWFNEVQSCLKSKDNLAVAKMIYAFTSSIEESVTQLLAQDQLVPQLRLDNMGWLMRFPQGAC</sequence>
<accession>A0A1G2BJM7</accession>
<proteinExistence type="predicted"/>
<gene>
    <name evidence="1" type="ORF">A2927_00425</name>
</gene>
<dbReference type="EMBL" id="MHKL01000022">
    <property type="protein sequence ID" value="OGY89285.1"/>
    <property type="molecule type" value="Genomic_DNA"/>
</dbReference>
<evidence type="ECO:0000313" key="2">
    <source>
        <dbReference type="Proteomes" id="UP000178849"/>
    </source>
</evidence>
<dbReference type="Proteomes" id="UP000178849">
    <property type="component" value="Unassembled WGS sequence"/>
</dbReference>
<dbReference type="AlphaFoldDB" id="A0A1G2BJM7"/>
<name>A0A1G2BJM7_9BACT</name>
<reference evidence="1 2" key="1">
    <citation type="journal article" date="2016" name="Nat. Commun.">
        <title>Thousands of microbial genomes shed light on interconnected biogeochemical processes in an aquifer system.</title>
        <authorList>
            <person name="Anantharaman K."/>
            <person name="Brown C.T."/>
            <person name="Hug L.A."/>
            <person name="Sharon I."/>
            <person name="Castelle C.J."/>
            <person name="Probst A.J."/>
            <person name="Thomas B.C."/>
            <person name="Singh A."/>
            <person name="Wilkins M.J."/>
            <person name="Karaoz U."/>
            <person name="Brodie E.L."/>
            <person name="Williams K.H."/>
            <person name="Hubbard S.S."/>
            <person name="Banfield J.F."/>
        </authorList>
    </citation>
    <scope>NUCLEOTIDE SEQUENCE [LARGE SCALE GENOMIC DNA]</scope>
</reference>